<dbReference type="OrthoDB" id="2960749at2759"/>
<dbReference type="EMBL" id="ML178830">
    <property type="protein sequence ID" value="TFL00011.1"/>
    <property type="molecule type" value="Genomic_DNA"/>
</dbReference>
<reference evidence="2 3" key="1">
    <citation type="journal article" date="2019" name="Nat. Ecol. Evol.">
        <title>Megaphylogeny resolves global patterns of mushroom evolution.</title>
        <authorList>
            <person name="Varga T."/>
            <person name="Krizsan K."/>
            <person name="Foldi C."/>
            <person name="Dima B."/>
            <person name="Sanchez-Garcia M."/>
            <person name="Sanchez-Ramirez S."/>
            <person name="Szollosi G.J."/>
            <person name="Szarkandi J.G."/>
            <person name="Papp V."/>
            <person name="Albert L."/>
            <person name="Andreopoulos W."/>
            <person name="Angelini C."/>
            <person name="Antonin V."/>
            <person name="Barry K.W."/>
            <person name="Bougher N.L."/>
            <person name="Buchanan P."/>
            <person name="Buyck B."/>
            <person name="Bense V."/>
            <person name="Catcheside P."/>
            <person name="Chovatia M."/>
            <person name="Cooper J."/>
            <person name="Damon W."/>
            <person name="Desjardin D."/>
            <person name="Finy P."/>
            <person name="Geml J."/>
            <person name="Haridas S."/>
            <person name="Hughes K."/>
            <person name="Justo A."/>
            <person name="Karasinski D."/>
            <person name="Kautmanova I."/>
            <person name="Kiss B."/>
            <person name="Kocsube S."/>
            <person name="Kotiranta H."/>
            <person name="LaButti K.M."/>
            <person name="Lechner B.E."/>
            <person name="Liimatainen K."/>
            <person name="Lipzen A."/>
            <person name="Lukacs Z."/>
            <person name="Mihaltcheva S."/>
            <person name="Morgado L.N."/>
            <person name="Niskanen T."/>
            <person name="Noordeloos M.E."/>
            <person name="Ohm R.A."/>
            <person name="Ortiz-Santana B."/>
            <person name="Ovrebo C."/>
            <person name="Racz N."/>
            <person name="Riley R."/>
            <person name="Savchenko A."/>
            <person name="Shiryaev A."/>
            <person name="Soop K."/>
            <person name="Spirin V."/>
            <person name="Szebenyi C."/>
            <person name="Tomsovsky M."/>
            <person name="Tulloss R.E."/>
            <person name="Uehling J."/>
            <person name="Grigoriev I.V."/>
            <person name="Vagvolgyi C."/>
            <person name="Papp T."/>
            <person name="Martin F.M."/>
            <person name="Miettinen O."/>
            <person name="Hibbett D.S."/>
            <person name="Nagy L.G."/>
        </authorList>
    </citation>
    <scope>NUCLEOTIDE SEQUENCE [LARGE SCALE GENOMIC DNA]</scope>
    <source>
        <strain evidence="2 3">CBS 309.79</strain>
    </source>
</reference>
<keyword evidence="3" id="KW-1185">Reference proteome</keyword>
<proteinExistence type="predicted"/>
<gene>
    <name evidence="2" type="ORF">BDV98DRAFT_569822</name>
</gene>
<evidence type="ECO:0000256" key="1">
    <source>
        <dbReference type="SAM" id="SignalP"/>
    </source>
</evidence>
<dbReference type="AlphaFoldDB" id="A0A5C3QHN5"/>
<evidence type="ECO:0000313" key="2">
    <source>
        <dbReference type="EMBL" id="TFL00011.1"/>
    </source>
</evidence>
<evidence type="ECO:0000313" key="3">
    <source>
        <dbReference type="Proteomes" id="UP000305067"/>
    </source>
</evidence>
<feature type="signal peptide" evidence="1">
    <location>
        <begin position="1"/>
        <end position="22"/>
    </location>
</feature>
<accession>A0A5C3QHN5</accession>
<name>A0A5C3QHN5_9AGAR</name>
<sequence length="130" mass="14098">MFSNTFFTVLTVALAGLNVASATPVTPTFDAVKCYFIVTPSPNLGPEALQTSINYAVGRKTGGSWPNTILQTDNKIFEHNDGTYDLESIIEVDGVGAADIITFVESWDEETIDGLQAQWKVNAVNCYDQA</sequence>
<keyword evidence="1" id="KW-0732">Signal</keyword>
<feature type="chain" id="PRO_5023045346" evidence="1">
    <location>
        <begin position="23"/>
        <end position="130"/>
    </location>
</feature>
<organism evidence="2 3">
    <name type="scientific">Pterulicium gracile</name>
    <dbReference type="NCBI Taxonomy" id="1884261"/>
    <lineage>
        <taxon>Eukaryota</taxon>
        <taxon>Fungi</taxon>
        <taxon>Dikarya</taxon>
        <taxon>Basidiomycota</taxon>
        <taxon>Agaricomycotina</taxon>
        <taxon>Agaricomycetes</taxon>
        <taxon>Agaricomycetidae</taxon>
        <taxon>Agaricales</taxon>
        <taxon>Pleurotineae</taxon>
        <taxon>Pterulaceae</taxon>
        <taxon>Pterulicium</taxon>
    </lineage>
</organism>
<dbReference type="Proteomes" id="UP000305067">
    <property type="component" value="Unassembled WGS sequence"/>
</dbReference>
<protein>
    <submittedName>
        <fullName evidence="2">Uncharacterized protein</fullName>
    </submittedName>
</protein>